<dbReference type="EMBL" id="JACMSC010000008">
    <property type="protein sequence ID" value="KAG6510006.1"/>
    <property type="molecule type" value="Genomic_DNA"/>
</dbReference>
<evidence type="ECO:0000259" key="2">
    <source>
        <dbReference type="PROSITE" id="PS50891"/>
    </source>
</evidence>
<reference evidence="3 4" key="1">
    <citation type="submission" date="2020-08" db="EMBL/GenBank/DDBJ databases">
        <title>Plant Genome Project.</title>
        <authorList>
            <person name="Zhang R.-G."/>
        </authorList>
    </citation>
    <scope>NUCLEOTIDE SEQUENCE [LARGE SCALE GENOMIC DNA]</scope>
    <source>
        <tissue evidence="3">Rhizome</tissue>
    </source>
</reference>
<organism evidence="3 4">
    <name type="scientific">Zingiber officinale</name>
    <name type="common">Ginger</name>
    <name type="synonym">Amomum zingiber</name>
    <dbReference type="NCBI Taxonomy" id="94328"/>
    <lineage>
        <taxon>Eukaryota</taxon>
        <taxon>Viridiplantae</taxon>
        <taxon>Streptophyta</taxon>
        <taxon>Embryophyta</taxon>
        <taxon>Tracheophyta</taxon>
        <taxon>Spermatophyta</taxon>
        <taxon>Magnoliopsida</taxon>
        <taxon>Liliopsida</taxon>
        <taxon>Zingiberales</taxon>
        <taxon>Zingiberaceae</taxon>
        <taxon>Zingiber</taxon>
    </lineage>
</organism>
<dbReference type="Pfam" id="PF03195">
    <property type="entry name" value="LOB"/>
    <property type="match status" value="1"/>
</dbReference>
<comment type="caution">
    <text evidence="3">The sequence shown here is derived from an EMBL/GenBank/DDBJ whole genome shotgun (WGS) entry which is preliminary data.</text>
</comment>
<gene>
    <name evidence="3" type="ORF">ZIOFF_028014</name>
</gene>
<evidence type="ECO:0000313" key="4">
    <source>
        <dbReference type="Proteomes" id="UP000734854"/>
    </source>
</evidence>
<dbReference type="Proteomes" id="UP000734854">
    <property type="component" value="Unassembled WGS sequence"/>
</dbReference>
<proteinExistence type="inferred from homology"/>
<dbReference type="OrthoDB" id="668748at2759"/>
<protein>
    <recommendedName>
        <fullName evidence="2">LOB domain-containing protein</fullName>
    </recommendedName>
</protein>
<keyword evidence="4" id="KW-1185">Reference proteome</keyword>
<dbReference type="PROSITE" id="PS50891">
    <property type="entry name" value="LOB"/>
    <property type="match status" value="1"/>
</dbReference>
<dbReference type="GO" id="GO:0009755">
    <property type="term" value="P:hormone-mediated signaling pathway"/>
    <property type="evidence" value="ECO:0007669"/>
    <property type="project" value="TreeGrafter"/>
</dbReference>
<evidence type="ECO:0000256" key="1">
    <source>
        <dbReference type="ARBA" id="ARBA00005474"/>
    </source>
</evidence>
<accession>A0A8J5GU75</accession>
<evidence type="ECO:0000313" key="3">
    <source>
        <dbReference type="EMBL" id="KAG6510006.1"/>
    </source>
</evidence>
<dbReference type="PANTHER" id="PTHR31529">
    <property type="entry name" value="LOB DOMAIN CONTAINING PROTEIN"/>
    <property type="match status" value="1"/>
</dbReference>
<dbReference type="AlphaFoldDB" id="A0A8J5GU75"/>
<dbReference type="InterPro" id="IPR004883">
    <property type="entry name" value="LOB"/>
</dbReference>
<sequence>MAGFGSPCGACKFLRRKCVAGCVFAPYFRDEQGAAHFAAIHKVFGASNVGKLLMHLPLPDRFQAAITISYEAQARLQNPIYGCVAHIFALQQQILNLQAQVASLEAQTSKGLNGTAINPPPPSHPHPQQVNPYNAFQPHQSQHSSHGFFINQTLGVAEMTTPSMDVEHSMNGIDPDFEMIGEDLLCPSGNEDFNCLDIQDSFWKSTYQGMEERLNF</sequence>
<dbReference type="GO" id="GO:0045893">
    <property type="term" value="P:positive regulation of DNA-templated transcription"/>
    <property type="evidence" value="ECO:0007669"/>
    <property type="project" value="TreeGrafter"/>
</dbReference>
<feature type="domain" description="LOB" evidence="2">
    <location>
        <begin position="6"/>
        <end position="108"/>
    </location>
</feature>
<dbReference type="PANTHER" id="PTHR31529:SF26">
    <property type="entry name" value="LOB DOMAIN-CONTAINING PROTEIN CRL1"/>
    <property type="match status" value="1"/>
</dbReference>
<dbReference type="GO" id="GO:0005634">
    <property type="term" value="C:nucleus"/>
    <property type="evidence" value="ECO:0007669"/>
    <property type="project" value="TreeGrafter"/>
</dbReference>
<name>A0A8J5GU75_ZINOF</name>
<comment type="similarity">
    <text evidence="1">Belongs to the LOB domain-containing protein family.</text>
</comment>